<dbReference type="InterPro" id="IPR012340">
    <property type="entry name" value="NA-bd_OB-fold"/>
</dbReference>
<dbReference type="Pfam" id="PF17191">
    <property type="entry name" value="RecG_wedge"/>
    <property type="match status" value="1"/>
</dbReference>
<dbReference type="PANTHER" id="PTHR47964:SF1">
    <property type="entry name" value="ATP-DEPENDENT DNA HELICASE HOMOLOG RECG, CHLOROPLASTIC"/>
    <property type="match status" value="1"/>
</dbReference>
<protein>
    <recommendedName>
        <fullName evidence="8">Probable DNA 3'-5' helicase RecG</fullName>
    </recommendedName>
</protein>
<dbReference type="InterPro" id="IPR027417">
    <property type="entry name" value="P-loop_NTPase"/>
</dbReference>
<dbReference type="InterPro" id="IPR014001">
    <property type="entry name" value="Helicase_ATP-bd"/>
</dbReference>
<accession>A0A2T2WEX4</accession>
<keyword evidence="4 11" id="KW-0347">Helicase</keyword>
<dbReference type="Pfam" id="PF19833">
    <property type="entry name" value="RecG_dom3_C"/>
    <property type="match status" value="1"/>
</dbReference>
<dbReference type="SMART" id="SM00487">
    <property type="entry name" value="DEXDc"/>
    <property type="match status" value="1"/>
</dbReference>
<dbReference type="Gene3D" id="3.40.50.300">
    <property type="entry name" value="P-loop containing nucleotide triphosphate hydrolases"/>
    <property type="match status" value="2"/>
</dbReference>
<name>A0A2T2WEX4_9FIRM</name>
<reference evidence="11 12" key="1">
    <citation type="journal article" date="2014" name="BMC Genomics">
        <title>Comparison of environmental and isolate Sulfobacillus genomes reveals diverse carbon, sulfur, nitrogen, and hydrogen metabolisms.</title>
        <authorList>
            <person name="Justice N.B."/>
            <person name="Norman A."/>
            <person name="Brown C.T."/>
            <person name="Singh A."/>
            <person name="Thomas B.C."/>
            <person name="Banfield J.F."/>
        </authorList>
    </citation>
    <scope>NUCLEOTIDE SEQUENCE [LARGE SCALE GENOMIC DNA]</scope>
    <source>
        <strain evidence="11">AMDSBA3</strain>
    </source>
</reference>
<dbReference type="PROSITE" id="PS51194">
    <property type="entry name" value="HELICASE_CTER"/>
    <property type="match status" value="1"/>
</dbReference>
<gene>
    <name evidence="11" type="ORF">C7B45_13270</name>
</gene>
<dbReference type="InterPro" id="IPR011545">
    <property type="entry name" value="DEAD/DEAH_box_helicase_dom"/>
</dbReference>
<dbReference type="PROSITE" id="PS51192">
    <property type="entry name" value="HELICASE_ATP_BIND_1"/>
    <property type="match status" value="1"/>
</dbReference>
<dbReference type="SUPFAM" id="SSF50249">
    <property type="entry name" value="Nucleic acid-binding proteins"/>
    <property type="match status" value="1"/>
</dbReference>
<evidence type="ECO:0000313" key="11">
    <source>
        <dbReference type="EMBL" id="PSR20786.1"/>
    </source>
</evidence>
<evidence type="ECO:0000259" key="9">
    <source>
        <dbReference type="PROSITE" id="PS51192"/>
    </source>
</evidence>
<dbReference type="InterPro" id="IPR033454">
    <property type="entry name" value="RecG_wedge"/>
</dbReference>
<evidence type="ECO:0000256" key="7">
    <source>
        <dbReference type="ARBA" id="ARBA00023204"/>
    </source>
</evidence>
<dbReference type="InterPro" id="IPR045562">
    <property type="entry name" value="RecG_dom3_C"/>
</dbReference>
<feature type="domain" description="Helicase ATP-binding" evidence="9">
    <location>
        <begin position="286"/>
        <end position="444"/>
    </location>
</feature>
<keyword evidence="3" id="KW-0378">Hydrolase</keyword>
<evidence type="ECO:0000256" key="3">
    <source>
        <dbReference type="ARBA" id="ARBA00022801"/>
    </source>
</evidence>
<evidence type="ECO:0000256" key="2">
    <source>
        <dbReference type="ARBA" id="ARBA00022763"/>
    </source>
</evidence>
<evidence type="ECO:0000256" key="8">
    <source>
        <dbReference type="ARBA" id="ARBA00049819"/>
    </source>
</evidence>
<dbReference type="GO" id="GO:0006281">
    <property type="term" value="P:DNA repair"/>
    <property type="evidence" value="ECO:0007669"/>
    <property type="project" value="UniProtKB-KW"/>
</dbReference>
<feature type="domain" description="Helicase C-terminal" evidence="10">
    <location>
        <begin position="463"/>
        <end position="621"/>
    </location>
</feature>
<dbReference type="GO" id="GO:0003678">
    <property type="term" value="F:DNA helicase activity"/>
    <property type="evidence" value="ECO:0007669"/>
    <property type="project" value="TreeGrafter"/>
</dbReference>
<keyword evidence="7" id="KW-0234">DNA repair</keyword>
<evidence type="ECO:0000256" key="4">
    <source>
        <dbReference type="ARBA" id="ARBA00022806"/>
    </source>
</evidence>
<keyword evidence="2" id="KW-0227">DNA damage</keyword>
<dbReference type="PANTHER" id="PTHR47964">
    <property type="entry name" value="ATP-DEPENDENT DNA HELICASE HOMOLOG RECG, CHLOROPLASTIC"/>
    <property type="match status" value="1"/>
</dbReference>
<evidence type="ECO:0000256" key="6">
    <source>
        <dbReference type="ARBA" id="ARBA00023125"/>
    </source>
</evidence>
<dbReference type="Proteomes" id="UP000241848">
    <property type="component" value="Unassembled WGS sequence"/>
</dbReference>
<dbReference type="SMART" id="SM00490">
    <property type="entry name" value="HELICc"/>
    <property type="match status" value="1"/>
</dbReference>
<dbReference type="Pfam" id="PF00270">
    <property type="entry name" value="DEAD"/>
    <property type="match status" value="1"/>
</dbReference>
<dbReference type="GO" id="GO:0003677">
    <property type="term" value="F:DNA binding"/>
    <property type="evidence" value="ECO:0007669"/>
    <property type="project" value="UniProtKB-KW"/>
</dbReference>
<dbReference type="CDD" id="cd04488">
    <property type="entry name" value="RecG_wedge_OBF"/>
    <property type="match status" value="1"/>
</dbReference>
<evidence type="ECO:0000313" key="12">
    <source>
        <dbReference type="Proteomes" id="UP000241848"/>
    </source>
</evidence>
<evidence type="ECO:0000259" key="10">
    <source>
        <dbReference type="PROSITE" id="PS51194"/>
    </source>
</evidence>
<dbReference type="Gene3D" id="2.40.50.140">
    <property type="entry name" value="Nucleic acid-binding proteins"/>
    <property type="match status" value="1"/>
</dbReference>
<evidence type="ECO:0000256" key="1">
    <source>
        <dbReference type="ARBA" id="ARBA00022741"/>
    </source>
</evidence>
<proteinExistence type="predicted"/>
<dbReference type="InterPro" id="IPR047112">
    <property type="entry name" value="RecG/Mfd"/>
</dbReference>
<dbReference type="EMBL" id="PXYV01000050">
    <property type="protein sequence ID" value="PSR20786.1"/>
    <property type="molecule type" value="Genomic_DNA"/>
</dbReference>
<dbReference type="SUPFAM" id="SSF52540">
    <property type="entry name" value="P-loop containing nucleoside triphosphate hydrolases"/>
    <property type="match status" value="2"/>
</dbReference>
<comment type="caution">
    <text evidence="11">The sequence shown here is derived from an EMBL/GenBank/DDBJ whole genome shotgun (WGS) entry which is preliminary data.</text>
</comment>
<dbReference type="Pfam" id="PF00271">
    <property type="entry name" value="Helicase_C"/>
    <property type="match status" value="1"/>
</dbReference>
<dbReference type="GO" id="GO:0005524">
    <property type="term" value="F:ATP binding"/>
    <property type="evidence" value="ECO:0007669"/>
    <property type="project" value="UniProtKB-KW"/>
</dbReference>
<keyword evidence="6" id="KW-0238">DNA-binding</keyword>
<dbReference type="NCBIfam" id="NF008165">
    <property type="entry name" value="PRK10917.1-3"/>
    <property type="match status" value="1"/>
</dbReference>
<evidence type="ECO:0000256" key="5">
    <source>
        <dbReference type="ARBA" id="ARBA00022840"/>
    </source>
</evidence>
<organism evidence="11 12">
    <name type="scientific">Sulfobacillus acidophilus</name>
    <dbReference type="NCBI Taxonomy" id="53633"/>
    <lineage>
        <taxon>Bacteria</taxon>
        <taxon>Bacillati</taxon>
        <taxon>Bacillota</taxon>
        <taxon>Clostridia</taxon>
        <taxon>Eubacteriales</taxon>
        <taxon>Clostridiales Family XVII. Incertae Sedis</taxon>
        <taxon>Sulfobacillus</taxon>
    </lineage>
</organism>
<dbReference type="AlphaFoldDB" id="A0A2T2WEX4"/>
<sequence length="694" mass="77118">MPFRNSLDGDRLATLGLGDSVARLPGVGPKRVADFRRLGVETIEDLMMLWPRRHLDRTSLTPIYQLQVGTSQTVRGQVVQVHDRSRTSGQSYLTVRLSDGTGFLDLTFFHAAWLKRQLQTGTHLLVSGRVDQFRGRLTMTHPEYELLQADQQPRLGLIPVYPLAGDLKQRFVQDLQARVVPRWAPQTVDPLPPGIRQKESLEDRAWAIVHQHWPSSWEEREASRRRLVFDEFLRMSLAVLWLHQTDPQVGAVALTVDNPLLTRFLGELPFVLTPGQEAAWNEIRADLMRSVPMARLLQGDVGSGKTILAALAMLAAIGSGLQAALMAPTELLAEQHYLLFEQHFAALGVRVILVSGRSKRTEEREMLQSGLPLVAIGTQALLSDDVDFGRLGLVVVDEQHRFGVRQRAQLGDKGLYPHMLVMTATPIPRTLALTVYGDLQVSQIEGLPPGRQPIATVHLAMKDRRQAYLKVMEAVRQGRQAYVICPLVEGGEEGQGKAATLLADGMKQIPGWRIGLIHGKMSAMEKSRVMDEFRRGAIDVLVGTTILEVGVDVPNATVIVIEEADRFGLAQLHQLRGRVGRGSYPSICFLLADATTAQSEERIQAMVESQNGLELAERDLQIRGPGEVLGMRQHGVAGFQLANPLKDLAWLERARQTARQILAADRTLAQEENQGLRQWVVEALREALPGHVLH</sequence>
<keyword evidence="1" id="KW-0547">Nucleotide-binding</keyword>
<keyword evidence="5" id="KW-0067">ATP-binding</keyword>
<dbReference type="InterPro" id="IPR001650">
    <property type="entry name" value="Helicase_C-like"/>
</dbReference>
<dbReference type="GO" id="GO:0016787">
    <property type="term" value="F:hydrolase activity"/>
    <property type="evidence" value="ECO:0007669"/>
    <property type="project" value="UniProtKB-KW"/>
</dbReference>
<dbReference type="NCBIfam" id="NF008168">
    <property type="entry name" value="PRK10917.2-2"/>
    <property type="match status" value="1"/>
</dbReference>